<dbReference type="Proteomes" id="UP000182063">
    <property type="component" value="Chromosome"/>
</dbReference>
<keyword evidence="1" id="KW-0732">Signal</keyword>
<evidence type="ECO:0000259" key="2">
    <source>
        <dbReference type="Pfam" id="PF13670"/>
    </source>
</evidence>
<reference evidence="4" key="1">
    <citation type="submission" date="2016-11" db="EMBL/GenBank/DDBJ databases">
        <title>Complete Genome Sequence of alachlor-degrading Sphingomonas sp. strain JJ-A5.</title>
        <authorList>
            <person name="Lee H."/>
            <person name="Ka J.-O."/>
        </authorList>
    </citation>
    <scope>NUCLEOTIDE SEQUENCE [LARGE SCALE GENOMIC DNA]</scope>
    <source>
        <strain evidence="4">JJ-A5</strain>
    </source>
</reference>
<dbReference type="EMBL" id="CP018221">
    <property type="protein sequence ID" value="API60514.1"/>
    <property type="molecule type" value="Genomic_DNA"/>
</dbReference>
<name>A0A1L3ZY04_9SPHN</name>
<sequence length="90" mass="9980">MAASRTAMLLALAAAFVATPALADRDANAEERAAIEKVLRAQGFVGWEEIELDDGRWEVDDARDAKGVEYDLKMDPKTLKIVRKEEDAIF</sequence>
<feature type="signal peptide" evidence="1">
    <location>
        <begin position="1"/>
        <end position="23"/>
    </location>
</feature>
<evidence type="ECO:0000313" key="4">
    <source>
        <dbReference type="Proteomes" id="UP000182063"/>
    </source>
</evidence>
<dbReference type="KEGG" id="sphj:BSL82_15500"/>
<dbReference type="RefSeq" id="WP_072598180.1">
    <property type="nucleotide sequence ID" value="NZ_CP018221.1"/>
</dbReference>
<dbReference type="Pfam" id="PF13670">
    <property type="entry name" value="PepSY_2"/>
    <property type="match status" value="1"/>
</dbReference>
<evidence type="ECO:0000313" key="3">
    <source>
        <dbReference type="EMBL" id="API60514.1"/>
    </source>
</evidence>
<organism evidence="3 4">
    <name type="scientific">Tardibacter chloracetimidivorans</name>
    <dbReference type="NCBI Taxonomy" id="1921510"/>
    <lineage>
        <taxon>Bacteria</taxon>
        <taxon>Pseudomonadati</taxon>
        <taxon>Pseudomonadota</taxon>
        <taxon>Alphaproteobacteria</taxon>
        <taxon>Sphingomonadales</taxon>
        <taxon>Sphingomonadaceae</taxon>
        <taxon>Tardibacter</taxon>
    </lineage>
</organism>
<gene>
    <name evidence="3" type="ORF">BSL82_15500</name>
</gene>
<dbReference type="InterPro" id="IPR025711">
    <property type="entry name" value="PepSY"/>
</dbReference>
<feature type="domain" description="PepSY" evidence="2">
    <location>
        <begin position="8"/>
        <end position="85"/>
    </location>
</feature>
<protein>
    <recommendedName>
        <fullName evidence="2">PepSY domain-containing protein</fullName>
    </recommendedName>
</protein>
<feature type="chain" id="PRO_5012182522" description="PepSY domain-containing protein" evidence="1">
    <location>
        <begin position="24"/>
        <end position="90"/>
    </location>
</feature>
<proteinExistence type="predicted"/>
<dbReference type="AlphaFoldDB" id="A0A1L3ZY04"/>
<evidence type="ECO:0000256" key="1">
    <source>
        <dbReference type="SAM" id="SignalP"/>
    </source>
</evidence>
<dbReference type="OrthoDB" id="7933638at2"/>
<accession>A0A1L3ZY04</accession>
<keyword evidence="4" id="KW-1185">Reference proteome</keyword>
<dbReference type="STRING" id="1921510.BSL82_15500"/>